<evidence type="ECO:0000313" key="8">
    <source>
        <dbReference type="EMBL" id="KAL3270312.1"/>
    </source>
</evidence>
<evidence type="ECO:0000256" key="4">
    <source>
        <dbReference type="ARBA" id="ARBA00022989"/>
    </source>
</evidence>
<keyword evidence="9" id="KW-1185">Reference proteome</keyword>
<evidence type="ECO:0000256" key="6">
    <source>
        <dbReference type="SAM" id="Phobius"/>
    </source>
</evidence>
<dbReference type="PANTHER" id="PTHR45840">
    <property type="entry name" value="RHOMBOID-RELATED PROTEIN"/>
    <property type="match status" value="1"/>
</dbReference>
<evidence type="ECO:0000256" key="2">
    <source>
        <dbReference type="ARBA" id="ARBA00009045"/>
    </source>
</evidence>
<dbReference type="InterPro" id="IPR051739">
    <property type="entry name" value="Rhomboid_IM_Serine_Proteases"/>
</dbReference>
<sequence length="279" mass="31752">MRHFSLEDEKVAEDKLISPVTTPTSLIDEDKCFVRITPKSNKHDTKEICNYCVQNIPYLIVVISLTEAIFFIKSDINLRHLLRFEPNRRYQIWRYLTYMLIHEDAVHLVLNMILQCIFAFFLETKQGRIRVGIVYLVGGLTGALGASCLNPGLLIGASAGVYSLLISLVADLYLNYENTKYKVCRSLCIAVIVLSDISFNFYHYLSRDEPLISWEAHVFGGITGLFLGLALYNNFDRLQQKRKNICLTFSSLLYFLLLSSLVIITIDTEATGSVIKMKA</sequence>
<feature type="transmembrane region" description="Helical" evidence="6">
    <location>
        <begin position="129"/>
        <end position="147"/>
    </location>
</feature>
<dbReference type="PANTHER" id="PTHR45840:SF10">
    <property type="entry name" value="RHOMBOID PROTEASE"/>
    <property type="match status" value="1"/>
</dbReference>
<keyword evidence="3 6" id="KW-0812">Transmembrane</keyword>
<comment type="similarity">
    <text evidence="2">Belongs to the peptidase S54 family.</text>
</comment>
<dbReference type="GO" id="GO:0016020">
    <property type="term" value="C:membrane"/>
    <property type="evidence" value="ECO:0007669"/>
    <property type="project" value="UniProtKB-SubCell"/>
</dbReference>
<comment type="caution">
    <text evidence="8">The sequence shown here is derived from an EMBL/GenBank/DDBJ whole genome shotgun (WGS) entry which is preliminary data.</text>
</comment>
<gene>
    <name evidence="8" type="ORF">HHI36_009363</name>
</gene>
<evidence type="ECO:0000256" key="1">
    <source>
        <dbReference type="ARBA" id="ARBA00004141"/>
    </source>
</evidence>
<evidence type="ECO:0000256" key="3">
    <source>
        <dbReference type="ARBA" id="ARBA00022692"/>
    </source>
</evidence>
<dbReference type="SUPFAM" id="SSF144091">
    <property type="entry name" value="Rhomboid-like"/>
    <property type="match status" value="1"/>
</dbReference>
<feature type="domain" description="Peptidase S54 rhomboid" evidence="7">
    <location>
        <begin position="91"/>
        <end position="232"/>
    </location>
</feature>
<feature type="transmembrane region" description="Helical" evidence="6">
    <location>
        <begin position="105"/>
        <end position="122"/>
    </location>
</feature>
<dbReference type="Proteomes" id="UP001516400">
    <property type="component" value="Unassembled WGS sequence"/>
</dbReference>
<evidence type="ECO:0000256" key="5">
    <source>
        <dbReference type="ARBA" id="ARBA00023136"/>
    </source>
</evidence>
<protein>
    <recommendedName>
        <fullName evidence="7">Peptidase S54 rhomboid domain-containing protein</fullName>
    </recommendedName>
</protein>
<evidence type="ECO:0000313" key="9">
    <source>
        <dbReference type="Proteomes" id="UP001516400"/>
    </source>
</evidence>
<dbReference type="AlphaFoldDB" id="A0ABD2MVQ6"/>
<name>A0ABD2MVQ6_9CUCU</name>
<dbReference type="Pfam" id="PF01694">
    <property type="entry name" value="Rhomboid"/>
    <property type="match status" value="1"/>
</dbReference>
<comment type="subcellular location">
    <subcellularLocation>
        <location evidence="1">Membrane</location>
        <topology evidence="1">Multi-pass membrane protein</topology>
    </subcellularLocation>
</comment>
<feature type="transmembrane region" description="Helical" evidence="6">
    <location>
        <begin position="211"/>
        <end position="232"/>
    </location>
</feature>
<feature type="transmembrane region" description="Helical" evidence="6">
    <location>
        <begin position="186"/>
        <end position="205"/>
    </location>
</feature>
<feature type="transmembrane region" description="Helical" evidence="6">
    <location>
        <begin position="48"/>
        <end position="72"/>
    </location>
</feature>
<dbReference type="FunFam" id="1.20.1540.10:FF:000050">
    <property type="entry name" value="Rhomboid-like protein"/>
    <property type="match status" value="1"/>
</dbReference>
<proteinExistence type="inferred from homology"/>
<feature type="transmembrane region" description="Helical" evidence="6">
    <location>
        <begin position="153"/>
        <end position="174"/>
    </location>
</feature>
<evidence type="ECO:0000259" key="7">
    <source>
        <dbReference type="Pfam" id="PF01694"/>
    </source>
</evidence>
<dbReference type="InterPro" id="IPR022764">
    <property type="entry name" value="Peptidase_S54_rhomboid_dom"/>
</dbReference>
<feature type="transmembrane region" description="Helical" evidence="6">
    <location>
        <begin position="244"/>
        <end position="266"/>
    </location>
</feature>
<organism evidence="8 9">
    <name type="scientific">Cryptolaemus montrouzieri</name>
    <dbReference type="NCBI Taxonomy" id="559131"/>
    <lineage>
        <taxon>Eukaryota</taxon>
        <taxon>Metazoa</taxon>
        <taxon>Ecdysozoa</taxon>
        <taxon>Arthropoda</taxon>
        <taxon>Hexapoda</taxon>
        <taxon>Insecta</taxon>
        <taxon>Pterygota</taxon>
        <taxon>Neoptera</taxon>
        <taxon>Endopterygota</taxon>
        <taxon>Coleoptera</taxon>
        <taxon>Polyphaga</taxon>
        <taxon>Cucujiformia</taxon>
        <taxon>Coccinelloidea</taxon>
        <taxon>Coccinellidae</taxon>
        <taxon>Scymninae</taxon>
        <taxon>Scymnini</taxon>
        <taxon>Cryptolaemus</taxon>
    </lineage>
</organism>
<dbReference type="EMBL" id="JABFTP020000021">
    <property type="protein sequence ID" value="KAL3270312.1"/>
    <property type="molecule type" value="Genomic_DNA"/>
</dbReference>
<dbReference type="Gene3D" id="1.20.1540.10">
    <property type="entry name" value="Rhomboid-like"/>
    <property type="match status" value="1"/>
</dbReference>
<keyword evidence="4 6" id="KW-1133">Transmembrane helix</keyword>
<reference evidence="8 9" key="1">
    <citation type="journal article" date="2021" name="BMC Biol.">
        <title>Horizontally acquired antibacterial genes associated with adaptive radiation of ladybird beetles.</title>
        <authorList>
            <person name="Li H.S."/>
            <person name="Tang X.F."/>
            <person name="Huang Y.H."/>
            <person name="Xu Z.Y."/>
            <person name="Chen M.L."/>
            <person name="Du X.Y."/>
            <person name="Qiu B.Y."/>
            <person name="Chen P.T."/>
            <person name="Zhang W."/>
            <person name="Slipinski A."/>
            <person name="Escalona H.E."/>
            <person name="Waterhouse R.M."/>
            <person name="Zwick A."/>
            <person name="Pang H."/>
        </authorList>
    </citation>
    <scope>NUCLEOTIDE SEQUENCE [LARGE SCALE GENOMIC DNA]</scope>
    <source>
        <strain evidence="8">SYSU2018</strain>
    </source>
</reference>
<accession>A0ABD2MVQ6</accession>
<keyword evidence="5 6" id="KW-0472">Membrane</keyword>
<dbReference type="InterPro" id="IPR035952">
    <property type="entry name" value="Rhomboid-like_sf"/>
</dbReference>